<dbReference type="RefSeq" id="WP_245127295.1">
    <property type="nucleotide sequence ID" value="NZ_CP095066.1"/>
</dbReference>
<reference evidence="1" key="1">
    <citation type="submission" date="2022-04" db="EMBL/GenBank/DDBJ databases">
        <title>Hymenobacter sp. isolated from the air.</title>
        <authorList>
            <person name="Won M."/>
            <person name="Lee C.-M."/>
            <person name="Woen H.-Y."/>
            <person name="Kwon S.-W."/>
        </authorList>
    </citation>
    <scope>NUCLEOTIDE SEQUENCE</scope>
    <source>
        <strain evidence="1">5420S-77</strain>
        <plasmid evidence="1">unnamed5</plasmid>
    </source>
</reference>
<evidence type="ECO:0000313" key="1">
    <source>
        <dbReference type="EMBL" id="UOQ69503.1"/>
    </source>
</evidence>
<sequence>MSPCLWEAKDNTSPEWVPLAHRRGLPANPGELTAQEAREASTTTSVWGFTFLSYEEMASLDWQAYPDVVLDGSTYGWGLLWSLLKTLDEAGKYQRLVVWFDWS</sequence>
<organism evidence="1 2">
    <name type="scientific">Hymenobacter volaticus</name>
    <dbReference type="NCBI Taxonomy" id="2932254"/>
    <lineage>
        <taxon>Bacteria</taxon>
        <taxon>Pseudomonadati</taxon>
        <taxon>Bacteroidota</taxon>
        <taxon>Cytophagia</taxon>
        <taxon>Cytophagales</taxon>
        <taxon>Hymenobacteraceae</taxon>
        <taxon>Hymenobacter</taxon>
    </lineage>
</organism>
<dbReference type="Proteomes" id="UP000830401">
    <property type="component" value="Plasmid unnamed5"/>
</dbReference>
<keyword evidence="2" id="KW-1185">Reference proteome</keyword>
<evidence type="ECO:0000313" key="2">
    <source>
        <dbReference type="Proteomes" id="UP000830401"/>
    </source>
</evidence>
<keyword evidence="1" id="KW-0614">Plasmid</keyword>
<proteinExistence type="predicted"/>
<gene>
    <name evidence="1" type="ORF">MUN86_28075</name>
</gene>
<name>A0ABY4GF94_9BACT</name>
<accession>A0ABY4GF94</accession>
<dbReference type="EMBL" id="CP095066">
    <property type="protein sequence ID" value="UOQ69503.1"/>
    <property type="molecule type" value="Genomic_DNA"/>
</dbReference>
<protein>
    <submittedName>
        <fullName evidence="1">Uncharacterized protein</fullName>
    </submittedName>
</protein>
<geneLocation type="plasmid" evidence="1 2">
    <name>unnamed5</name>
</geneLocation>